<dbReference type="InterPro" id="IPR013083">
    <property type="entry name" value="Znf_RING/FYVE/PHD"/>
</dbReference>
<evidence type="ECO:0000256" key="6">
    <source>
        <dbReference type="SAM" id="MobiDB-lite"/>
    </source>
</evidence>
<dbReference type="InterPro" id="IPR027443">
    <property type="entry name" value="IPNS-like_sf"/>
</dbReference>
<dbReference type="Gene3D" id="3.30.40.10">
    <property type="entry name" value="Zinc/RING finger domain, C3HC4 (zinc finger)"/>
    <property type="match status" value="1"/>
</dbReference>
<evidence type="ECO:0000256" key="5">
    <source>
        <dbReference type="PROSITE-ProRule" id="PRU00175"/>
    </source>
</evidence>
<dbReference type="GO" id="GO:0005634">
    <property type="term" value="C:nucleus"/>
    <property type="evidence" value="ECO:0007669"/>
    <property type="project" value="UniProtKB-SubCell"/>
</dbReference>
<keyword evidence="5" id="KW-0863">Zinc-finger</keyword>
<dbReference type="InterPro" id="IPR005123">
    <property type="entry name" value="Oxoglu/Fe-dep_dioxygenase_dom"/>
</dbReference>
<dbReference type="InterPro" id="IPR044718">
    <property type="entry name" value="HOS1"/>
</dbReference>
<dbReference type="InterPro" id="IPR044861">
    <property type="entry name" value="IPNS-like_FE2OG_OXY"/>
</dbReference>
<dbReference type="PANTHER" id="PTHR47358">
    <property type="entry name" value="E3 UBIQUITIN-PROTEIN LIGASE HOS1"/>
    <property type="match status" value="1"/>
</dbReference>
<name>A0A9Q0FJQ1_9ROSI</name>
<dbReference type="PROSITE" id="PS51471">
    <property type="entry name" value="FE2OG_OXY"/>
    <property type="match status" value="1"/>
</dbReference>
<dbReference type="EMBL" id="JAKUCV010005329">
    <property type="protein sequence ID" value="KAJ4831606.1"/>
    <property type="molecule type" value="Genomic_DNA"/>
</dbReference>
<dbReference type="GO" id="GO:0008270">
    <property type="term" value="F:zinc ion binding"/>
    <property type="evidence" value="ECO:0007669"/>
    <property type="project" value="UniProtKB-KW"/>
</dbReference>
<sequence length="1404" mass="158312">MASIDLVELCSEAKVERCRATRDLRSCGRYVQYVLTSCGHASLCSECSQRYDICPICRVPISKTGNRLRPRLYYECIEAGLISKRCDERFQEREDGENQLTADVQRLYAFDPVIAFLLDEAVVKEWCKRTLSNIVVELQRICILKLIFTSFAYVSLVIYKNNHDSLGAEAMETRIDLLLKLSLHLARISNVVEVLDSSCKGSLSSRTHDLELLQESVLKAKQCLRNRTKSSLAPILYCSVLVLDFKHAEIMIWCERHQFLENVGSRYSDLSSWRSVVRERKAAAIRRSWPDVLNQTADSSVQAGSLFIEDALENLDIEQGQMQEMREGSELLSLQKNGGLFFMSKIEGLAGCYPFESLRAGVDVLFLRGSADLVVAKQAIFLYYLFDRHWTMPDETWRHIIDDFAATFSITRHSLLESLIFYLLDDYTAEALQEARGLLPEISGPSTHPKIAQVLLERENPETALMVLRWSGRDGSQMVSLSEAVTAVRVRVECGLLTEAFMHQRMLCTKVRESKFKVGPLAGTSNDLAGQFRPWEDWVEILVTELCCLCIKRNLVDRMIELPWNLDEEKYLHKCLLDFSIHDPSTTTGSLLVVFYLQRHRYAEAYQVDTKLKSVEQDFISDNPISEEVSSKMRSASEWRATLVATAIELLPPVQQEQVKSGKMPPDSCEKVDVPEKSVLPTVQEPKQASLLVPMPSDSSFVPQTNNVSTFKPSVLEASAKVGGSANTSKFAPGNVFSSSVLHERLFTNSGRGSKTPVSIRKNHLNDMFSTPGADRASPLKATPLKEAARSSLEVLPNSFLNLSQFEKISPEKGRKLFTRQSRNTSSPFPSRPTTDAVKVGVSDTGIPDDRDGVTWTVTSRDDPIDVAWSNHPSFSDFSIVGRGVLLLMEGMPMVHPDGLMKLTMGKMRTIDKLLMLLLRGKLAGFPVSGQACMEYGFFYLVNHGVDQEFVTSVLQASRQFFSLPLHQKMKLSRKHQRGHCIPRILIRLSPPTKVSRDKFKEPRVWEDVQHISGSTLHRVRPSGQERCSLAFFADPNPDCVVKCVETCCTAAKLPIIDLSSPDRNSTANSIRQACVEYGFFYLVNHGVEEELLGRVFEGSRKFFALPLDEKMKFLRKDHRGYTPLYAENLDPSSSSKGELGYPDEEIYGASAHSDYGMITLLVSDGVPGLQICREKGKEPRVWEDVLHINGAFIVNIGDIMERWTNCLFRKIDLAEISTNPWRRLPTRASPGHACMEYGFFYLVNHGVDQEFVTSVLQASRQFFSLPLHQKMKLSMKDTRGYNPLYSENFDPASIKKGKDKFKQPQVWEDVHHIDGAFIVNMGDMMERWTNGLFGSTLHRVMPSGKERYSMAFFSDPNPDCIVKCIETCCSETCPPRFPPICSGEYLEERLANLYASSSSSTCT</sequence>
<dbReference type="PROSITE" id="PS50089">
    <property type="entry name" value="ZF_RING_2"/>
    <property type="match status" value="1"/>
</dbReference>
<keyword evidence="3" id="KW-0408">Iron</keyword>
<proteinExistence type="predicted"/>
<keyword evidence="4" id="KW-0539">Nucleus</keyword>
<evidence type="ECO:0000256" key="3">
    <source>
        <dbReference type="ARBA" id="ARBA00023004"/>
    </source>
</evidence>
<keyword evidence="10" id="KW-1185">Reference proteome</keyword>
<dbReference type="InterPro" id="IPR025151">
    <property type="entry name" value="ELYS_dom"/>
</dbReference>
<dbReference type="Pfam" id="PF03171">
    <property type="entry name" value="2OG-FeII_Oxy"/>
    <property type="match status" value="2"/>
</dbReference>
<dbReference type="GO" id="GO:0016567">
    <property type="term" value="P:protein ubiquitination"/>
    <property type="evidence" value="ECO:0007669"/>
    <property type="project" value="InterPro"/>
</dbReference>
<comment type="caution">
    <text evidence="9">The sequence shown here is derived from an EMBL/GenBank/DDBJ whole genome shotgun (WGS) entry which is preliminary data.</text>
</comment>
<accession>A0A9Q0FJQ1</accession>
<reference evidence="9" key="1">
    <citation type="submission" date="2022-02" db="EMBL/GenBank/DDBJ databases">
        <authorList>
            <person name="Henning P.M."/>
            <person name="McCubbin A.G."/>
            <person name="Shore J.S."/>
        </authorList>
    </citation>
    <scope>NUCLEOTIDE SEQUENCE</scope>
    <source>
        <strain evidence="9">F60SS</strain>
        <tissue evidence="9">Leaves</tissue>
    </source>
</reference>
<feature type="domain" description="Fe2OG dioxygenase" evidence="8">
    <location>
        <begin position="1131"/>
        <end position="1357"/>
    </location>
</feature>
<keyword evidence="5" id="KW-0862">Zinc</keyword>
<evidence type="ECO:0000313" key="9">
    <source>
        <dbReference type="EMBL" id="KAJ4831606.1"/>
    </source>
</evidence>
<dbReference type="InterPro" id="IPR026992">
    <property type="entry name" value="DIOX_N"/>
</dbReference>
<evidence type="ECO:0000256" key="4">
    <source>
        <dbReference type="ARBA" id="ARBA00023242"/>
    </source>
</evidence>
<dbReference type="Gene3D" id="2.60.120.330">
    <property type="entry name" value="B-lactam Antibiotic, Isopenicillin N Synthase, Chain"/>
    <property type="match status" value="6"/>
</dbReference>
<gene>
    <name evidence="9" type="ORF">Tsubulata_015292</name>
</gene>
<organism evidence="9 10">
    <name type="scientific">Turnera subulata</name>
    <dbReference type="NCBI Taxonomy" id="218843"/>
    <lineage>
        <taxon>Eukaryota</taxon>
        <taxon>Viridiplantae</taxon>
        <taxon>Streptophyta</taxon>
        <taxon>Embryophyta</taxon>
        <taxon>Tracheophyta</taxon>
        <taxon>Spermatophyta</taxon>
        <taxon>Magnoliopsida</taxon>
        <taxon>eudicotyledons</taxon>
        <taxon>Gunneridae</taxon>
        <taxon>Pentapetalae</taxon>
        <taxon>rosids</taxon>
        <taxon>fabids</taxon>
        <taxon>Malpighiales</taxon>
        <taxon>Passifloraceae</taxon>
        <taxon>Turnera</taxon>
    </lineage>
</organism>
<evidence type="ECO:0000259" key="8">
    <source>
        <dbReference type="PROSITE" id="PS51471"/>
    </source>
</evidence>
<feature type="domain" description="RING-type" evidence="7">
    <location>
        <begin position="27"/>
        <end position="58"/>
    </location>
</feature>
<dbReference type="Proteomes" id="UP001141552">
    <property type="component" value="Unassembled WGS sequence"/>
</dbReference>
<comment type="subcellular location">
    <subcellularLocation>
        <location evidence="1">Nucleus</location>
    </subcellularLocation>
</comment>
<dbReference type="InterPro" id="IPR001841">
    <property type="entry name" value="Znf_RING"/>
</dbReference>
<dbReference type="SUPFAM" id="SSF51197">
    <property type="entry name" value="Clavaminate synthase-like"/>
    <property type="match status" value="3"/>
</dbReference>
<evidence type="ECO:0008006" key="11">
    <source>
        <dbReference type="Google" id="ProtNLM"/>
    </source>
</evidence>
<feature type="compositionally biased region" description="Polar residues" evidence="6">
    <location>
        <begin position="820"/>
        <end position="834"/>
    </location>
</feature>
<evidence type="ECO:0000256" key="1">
    <source>
        <dbReference type="ARBA" id="ARBA00004123"/>
    </source>
</evidence>
<dbReference type="Pfam" id="PF13920">
    <property type="entry name" value="zf-C3HC4_3"/>
    <property type="match status" value="1"/>
</dbReference>
<evidence type="ECO:0000313" key="10">
    <source>
        <dbReference type="Proteomes" id="UP001141552"/>
    </source>
</evidence>
<feature type="region of interest" description="Disordered" evidence="6">
    <location>
        <begin position="820"/>
        <end position="844"/>
    </location>
</feature>
<reference evidence="9" key="2">
    <citation type="journal article" date="2023" name="Plants (Basel)">
        <title>Annotation of the Turnera subulata (Passifloraceae) Draft Genome Reveals the S-Locus Evolved after the Divergence of Turneroideae from Passifloroideae in a Stepwise Manner.</title>
        <authorList>
            <person name="Henning P.M."/>
            <person name="Roalson E.H."/>
            <person name="Mir W."/>
            <person name="McCubbin A.G."/>
            <person name="Shore J.S."/>
        </authorList>
    </citation>
    <scope>NUCLEOTIDE SEQUENCE</scope>
    <source>
        <strain evidence="9">F60SS</strain>
    </source>
</reference>
<dbReference type="Pfam" id="PF14226">
    <property type="entry name" value="DIOX_N"/>
    <property type="match status" value="3"/>
</dbReference>
<evidence type="ECO:0000259" key="7">
    <source>
        <dbReference type="PROSITE" id="PS50089"/>
    </source>
</evidence>
<keyword evidence="2" id="KW-0479">Metal-binding</keyword>
<dbReference type="GO" id="GO:0004842">
    <property type="term" value="F:ubiquitin-protein transferase activity"/>
    <property type="evidence" value="ECO:0007669"/>
    <property type="project" value="InterPro"/>
</dbReference>
<dbReference type="OrthoDB" id="20729at2759"/>
<protein>
    <recommendedName>
        <fullName evidence="11">Fe2OG dioxygenase domain-containing protein</fullName>
    </recommendedName>
</protein>
<dbReference type="Pfam" id="PF13934">
    <property type="entry name" value="ELYS"/>
    <property type="match status" value="1"/>
</dbReference>
<dbReference type="PANTHER" id="PTHR47358:SF2">
    <property type="entry name" value="E3 UBIQUITIN-PROTEIN LIGASE HOS1"/>
    <property type="match status" value="1"/>
</dbReference>
<evidence type="ECO:0000256" key="2">
    <source>
        <dbReference type="ARBA" id="ARBA00022723"/>
    </source>
</evidence>